<keyword evidence="2" id="KW-1185">Reference proteome</keyword>
<dbReference type="AlphaFoldDB" id="A0A1T2LC74"/>
<comment type="caution">
    <text evidence="1">The sequence shown here is derived from an EMBL/GenBank/DDBJ whole genome shotgun (WGS) entry which is preliminary data.</text>
</comment>
<name>A0A1T2LC74_9GAMM</name>
<proteinExistence type="predicted"/>
<dbReference type="EMBL" id="MPRK01000017">
    <property type="protein sequence ID" value="OOZ42707.1"/>
    <property type="molecule type" value="Genomic_DNA"/>
</dbReference>
<reference evidence="1 2" key="1">
    <citation type="submission" date="2016-11" db="EMBL/GenBank/DDBJ databases">
        <title>Mixed transmission modes and dynamic genome evolution in an obligate animal-bacterial symbiosis.</title>
        <authorList>
            <person name="Russell S.L."/>
            <person name="Corbett-Detig R.B."/>
            <person name="Cavanaugh C.M."/>
        </authorList>
    </citation>
    <scope>NUCLEOTIDE SEQUENCE [LARGE SCALE GENOMIC DNA]</scope>
    <source>
        <strain evidence="1">Sp-SM6</strain>
    </source>
</reference>
<evidence type="ECO:0000313" key="1">
    <source>
        <dbReference type="EMBL" id="OOZ42707.1"/>
    </source>
</evidence>
<accession>A0A1T2LC74</accession>
<organism evidence="1 2">
    <name type="scientific">Solemya elarraichensis gill symbiont</name>
    <dbReference type="NCBI Taxonomy" id="1918949"/>
    <lineage>
        <taxon>Bacteria</taxon>
        <taxon>Pseudomonadati</taxon>
        <taxon>Pseudomonadota</taxon>
        <taxon>Gammaproteobacteria</taxon>
        <taxon>sulfur-oxidizing symbionts</taxon>
    </lineage>
</organism>
<gene>
    <name evidence="1" type="ORF">BOW52_01880</name>
</gene>
<protein>
    <submittedName>
        <fullName evidence="1">Uncharacterized protein</fullName>
    </submittedName>
</protein>
<dbReference type="Proteomes" id="UP000190198">
    <property type="component" value="Unassembled WGS sequence"/>
</dbReference>
<sequence length="189" mass="21010">MRPENISNVYARYKYLVDGIKDAKSVPTSHIPFLSGQRKFAGLSVGGRFSALALNTMKSAANSCLSAEAPDGDGFKYLNKLRSELYASVKQRAESRTKTGQRKRSRTILKTANDKKAQAEYLNVILTKAYSELLANIHTLSYDKETTDRIKIRIDNIVERHLEVYGAILQPDLNADQVGLSVVDGGRDK</sequence>
<evidence type="ECO:0000313" key="2">
    <source>
        <dbReference type="Proteomes" id="UP000190198"/>
    </source>
</evidence>